<keyword evidence="3" id="KW-1185">Reference proteome</keyword>
<feature type="compositionally biased region" description="Low complexity" evidence="1">
    <location>
        <begin position="39"/>
        <end position="66"/>
    </location>
</feature>
<dbReference type="EMBL" id="JACAZE010000032">
    <property type="protein sequence ID" value="KAF7288718.1"/>
    <property type="molecule type" value="Genomic_DNA"/>
</dbReference>
<comment type="caution">
    <text evidence="2">The sequence shown here is derived from an EMBL/GenBank/DDBJ whole genome shotgun (WGS) entry which is preliminary data.</text>
</comment>
<gene>
    <name evidence="2" type="ORF">HMN09_01377800</name>
</gene>
<dbReference type="AlphaFoldDB" id="A0A8H6RXI4"/>
<organism evidence="2 3">
    <name type="scientific">Mycena chlorophos</name>
    <name type="common">Agaric fungus</name>
    <name type="synonym">Agaricus chlorophos</name>
    <dbReference type="NCBI Taxonomy" id="658473"/>
    <lineage>
        <taxon>Eukaryota</taxon>
        <taxon>Fungi</taxon>
        <taxon>Dikarya</taxon>
        <taxon>Basidiomycota</taxon>
        <taxon>Agaricomycotina</taxon>
        <taxon>Agaricomycetes</taxon>
        <taxon>Agaricomycetidae</taxon>
        <taxon>Agaricales</taxon>
        <taxon>Marasmiineae</taxon>
        <taxon>Mycenaceae</taxon>
        <taxon>Mycena</taxon>
    </lineage>
</organism>
<proteinExistence type="predicted"/>
<feature type="region of interest" description="Disordered" evidence="1">
    <location>
        <begin position="226"/>
        <end position="264"/>
    </location>
</feature>
<protein>
    <submittedName>
        <fullName evidence="2">Uncharacterized protein</fullName>
    </submittedName>
</protein>
<feature type="region of interest" description="Disordered" evidence="1">
    <location>
        <begin position="31"/>
        <end position="161"/>
    </location>
</feature>
<evidence type="ECO:0000313" key="2">
    <source>
        <dbReference type="EMBL" id="KAF7288718.1"/>
    </source>
</evidence>
<reference evidence="2" key="1">
    <citation type="submission" date="2020-05" db="EMBL/GenBank/DDBJ databases">
        <title>Mycena genomes resolve the evolution of fungal bioluminescence.</title>
        <authorList>
            <person name="Tsai I.J."/>
        </authorList>
    </citation>
    <scope>NUCLEOTIDE SEQUENCE</scope>
    <source>
        <strain evidence="2">110903Hualien_Pintung</strain>
    </source>
</reference>
<evidence type="ECO:0000313" key="3">
    <source>
        <dbReference type="Proteomes" id="UP000613580"/>
    </source>
</evidence>
<accession>A0A8H6RXI4</accession>
<dbReference type="Proteomes" id="UP000613580">
    <property type="component" value="Unassembled WGS sequence"/>
</dbReference>
<feature type="compositionally biased region" description="Polar residues" evidence="1">
    <location>
        <begin position="76"/>
        <end position="90"/>
    </location>
</feature>
<name>A0A8H6RXI4_MYCCL</name>
<evidence type="ECO:0000256" key="1">
    <source>
        <dbReference type="SAM" id="MobiDB-lite"/>
    </source>
</evidence>
<sequence length="320" mass="35171">MAHTSFFQNARDFNISGGLFQVVNGDVNTHLRQDNNFMNNSHNNYGPGSPGNPGSRPSPSRRAPPQRLDPGERQYSRGSDPSQDYPNYSQPHDGEYSWGRTASMPQSPTRPKPYSTGDHRGAGSWEQPADTASESRRSRKKNKRQNSAQQHGSSFLGNAAMRDPNVHTVISGGHYESTTTSEGTAFIVEEPEEEVVPVVEAQQAEVTVQESESSEATEPAELEYIATNNNEVTSPKPETLSQPVDASEEEERVPPMQAAEEPAAPTTTVLQGMLDRLTQLNVQDESSPIAPTAHMDNKPKLKRSLTSKLFGWTRRATVQV</sequence>